<accession>Q8TWK9</accession>
<evidence type="ECO:0000313" key="10">
    <source>
        <dbReference type="Proteomes" id="UP000001826"/>
    </source>
</evidence>
<reference evidence="9 10" key="1">
    <citation type="journal article" date="2002" name="Proc. Natl. Acad. Sci. U.S.A.">
        <title>The complete genome of hyperthermophile Methanopyrus kandleri AV19 and monophyly of archaeal methanogens.</title>
        <authorList>
            <person name="Slesarev A.I."/>
            <person name="Mezhevaya K.V."/>
            <person name="Makarova K.S."/>
            <person name="Polushin N.N."/>
            <person name="Shcherbinina O.V."/>
            <person name="Shakhova V.V."/>
            <person name="Belova G.I."/>
            <person name="Aravind L."/>
            <person name="Natale D.A."/>
            <person name="Rogozin I.B."/>
            <person name="Tatusov R.L."/>
            <person name="Wolf Y.I."/>
            <person name="Stetter K.O."/>
            <person name="Malykh A.G."/>
            <person name="Koonin E.V."/>
            <person name="Kozyavkin S.A."/>
        </authorList>
    </citation>
    <scope>NUCLEOTIDE SEQUENCE [LARGE SCALE GENOMIC DNA]</scope>
    <source>
        <strain evidence="10">AV19 / DSM 6324 / JCM 9639 / NBRC 100938</strain>
    </source>
</reference>
<evidence type="ECO:0000256" key="7">
    <source>
        <dbReference type="RuleBase" id="RU000481"/>
    </source>
</evidence>
<dbReference type="InterPro" id="IPR015424">
    <property type="entry name" value="PyrdxlP-dep_Trfase"/>
</dbReference>
<dbReference type="InParanoid" id="Q8TWK9"/>
<dbReference type="STRING" id="190192.MK1024"/>
<dbReference type="PANTHER" id="PTHR46383:SF1">
    <property type="entry name" value="ASPARTATE AMINOTRANSFERASE"/>
    <property type="match status" value="1"/>
</dbReference>
<dbReference type="Pfam" id="PF00155">
    <property type="entry name" value="Aminotran_1_2"/>
    <property type="match status" value="1"/>
</dbReference>
<dbReference type="InterPro" id="IPR050596">
    <property type="entry name" value="AspAT/PAT-like"/>
</dbReference>
<proteinExistence type="inferred from homology"/>
<evidence type="ECO:0000256" key="1">
    <source>
        <dbReference type="ARBA" id="ARBA00001933"/>
    </source>
</evidence>
<dbReference type="Proteomes" id="UP000001826">
    <property type="component" value="Chromosome"/>
</dbReference>
<gene>
    <name evidence="9" type="ordered locus">MK1024</name>
</gene>
<evidence type="ECO:0000256" key="4">
    <source>
        <dbReference type="ARBA" id="ARBA00022576"/>
    </source>
</evidence>
<dbReference type="EnsemblBacteria" id="AAM02237">
    <property type="protein sequence ID" value="AAM02237"/>
    <property type="gene ID" value="MK1024"/>
</dbReference>
<dbReference type="EMBL" id="AE009439">
    <property type="protein sequence ID" value="AAM02237.1"/>
    <property type="molecule type" value="Genomic_DNA"/>
</dbReference>
<keyword evidence="5 7" id="KW-0808">Transferase</keyword>
<comment type="similarity">
    <text evidence="2 7">Belongs to the class-I pyridoxal-phosphate-dependent aminotransferase family.</text>
</comment>
<dbReference type="PANTHER" id="PTHR46383">
    <property type="entry name" value="ASPARTATE AMINOTRANSFERASE"/>
    <property type="match status" value="1"/>
</dbReference>
<keyword evidence="6" id="KW-0663">Pyridoxal phosphate</keyword>
<comment type="cofactor">
    <cofactor evidence="1 7">
        <name>pyridoxal 5'-phosphate</name>
        <dbReference type="ChEBI" id="CHEBI:597326"/>
    </cofactor>
</comment>
<dbReference type="PROSITE" id="PS00105">
    <property type="entry name" value="AA_TRANSFER_CLASS_1"/>
    <property type="match status" value="1"/>
</dbReference>
<evidence type="ECO:0000259" key="8">
    <source>
        <dbReference type="Pfam" id="PF00155"/>
    </source>
</evidence>
<evidence type="ECO:0000256" key="3">
    <source>
        <dbReference type="ARBA" id="ARBA00011738"/>
    </source>
</evidence>
<evidence type="ECO:0000256" key="5">
    <source>
        <dbReference type="ARBA" id="ARBA00022679"/>
    </source>
</evidence>
<dbReference type="GO" id="GO:0030170">
    <property type="term" value="F:pyridoxal phosphate binding"/>
    <property type="evidence" value="ECO:0007669"/>
    <property type="project" value="InterPro"/>
</dbReference>
<dbReference type="CDD" id="cd00609">
    <property type="entry name" value="AAT_like"/>
    <property type="match status" value="1"/>
</dbReference>
<organism evidence="9 10">
    <name type="scientific">Methanopyrus kandleri (strain AV19 / DSM 6324 / JCM 9639 / NBRC 100938)</name>
    <dbReference type="NCBI Taxonomy" id="190192"/>
    <lineage>
        <taxon>Archaea</taxon>
        <taxon>Methanobacteriati</taxon>
        <taxon>Methanobacteriota</taxon>
        <taxon>Methanomada group</taxon>
        <taxon>Methanopyri</taxon>
        <taxon>Methanopyrales</taxon>
        <taxon>Methanopyraceae</taxon>
        <taxon>Methanopyrus</taxon>
    </lineage>
</organism>
<dbReference type="AlphaFoldDB" id="Q8TWK9"/>
<dbReference type="GO" id="GO:0008483">
    <property type="term" value="F:transaminase activity"/>
    <property type="evidence" value="ECO:0007669"/>
    <property type="project" value="UniProtKB-KW"/>
</dbReference>
<sequence length="379" mass="42599">MGPVSADWIPDSPDELFRKIHSGEVIELGQNTNRLGPPEEVRRAVVRAALEAPYNVYAHPQGDRRLREGLLEYFELDDDFDAVITNGAIEGVHAVIRAFASNGVAVTPDPGYKTIDGMMMAEGVHVQEVDIYSEEFDYQMTVDAVMEEFDGNLRELDLIFVINPSNPLGSSMSERELRGLVELAQDADAFLVHDCTYRDFAPEQPVACEMDPERCVDLYSFSKTYGLAGLRIGAVIGERKLLEQVSKYKVSKLGINLIAQEAAITALKVRDRWIPRLLREVTRNQRLIKRECEGDGVKIPVYPSHANCLVIDFSEYGYIDSKTVVGKLYSEHGIFVRTGYYTSPRRGKGFIRVAFSAPREDIERFCEAFNEVMGELIKS</sequence>
<dbReference type="InterPro" id="IPR004838">
    <property type="entry name" value="NHTrfase_class1_PyrdxlP-BS"/>
</dbReference>
<dbReference type="PaxDb" id="190192-MK1024"/>
<dbReference type="GO" id="GO:0006520">
    <property type="term" value="P:amino acid metabolic process"/>
    <property type="evidence" value="ECO:0007669"/>
    <property type="project" value="InterPro"/>
</dbReference>
<dbReference type="HOGENOM" id="CLU_017584_3_3_2"/>
<dbReference type="NCBIfam" id="NF004870">
    <property type="entry name" value="PRK06225.1"/>
    <property type="match status" value="1"/>
</dbReference>
<keyword evidence="10" id="KW-1185">Reference proteome</keyword>
<keyword evidence="4 7" id="KW-0032">Aminotransferase</keyword>
<dbReference type="SUPFAM" id="SSF53383">
    <property type="entry name" value="PLP-dependent transferases"/>
    <property type="match status" value="1"/>
</dbReference>
<dbReference type="EC" id="2.6.1.-" evidence="7"/>
<evidence type="ECO:0000313" key="9">
    <source>
        <dbReference type="EMBL" id="AAM02237.1"/>
    </source>
</evidence>
<evidence type="ECO:0000256" key="2">
    <source>
        <dbReference type="ARBA" id="ARBA00007441"/>
    </source>
</evidence>
<dbReference type="InterPro" id="IPR004839">
    <property type="entry name" value="Aminotransferase_I/II_large"/>
</dbReference>
<dbReference type="InterPro" id="IPR015421">
    <property type="entry name" value="PyrdxlP-dep_Trfase_major"/>
</dbReference>
<dbReference type="Gene3D" id="3.40.640.10">
    <property type="entry name" value="Type I PLP-dependent aspartate aminotransferase-like (Major domain)"/>
    <property type="match status" value="1"/>
</dbReference>
<comment type="subunit">
    <text evidence="3">Homodimer.</text>
</comment>
<evidence type="ECO:0000256" key="6">
    <source>
        <dbReference type="ARBA" id="ARBA00022898"/>
    </source>
</evidence>
<feature type="domain" description="Aminotransferase class I/classII large" evidence="8">
    <location>
        <begin position="24"/>
        <end position="369"/>
    </location>
</feature>
<protein>
    <recommendedName>
        <fullName evidence="7">Aminotransferase</fullName>
        <ecNumber evidence="7">2.6.1.-</ecNumber>
    </recommendedName>
</protein>
<dbReference type="KEGG" id="mka:MK1024"/>
<name>Q8TWK9_METKA</name>